<feature type="compositionally biased region" description="Low complexity" evidence="1">
    <location>
        <begin position="74"/>
        <end position="96"/>
    </location>
</feature>
<feature type="domain" description="SCP" evidence="3">
    <location>
        <begin position="118"/>
        <end position="230"/>
    </location>
</feature>
<keyword evidence="5" id="KW-1185">Reference proteome</keyword>
<dbReference type="Proteomes" id="UP000315215">
    <property type="component" value="Chromosome"/>
</dbReference>
<dbReference type="PANTHER" id="PTHR31157">
    <property type="entry name" value="SCP DOMAIN-CONTAINING PROTEIN"/>
    <property type="match status" value="1"/>
</dbReference>
<feature type="signal peptide" evidence="2">
    <location>
        <begin position="1"/>
        <end position="27"/>
    </location>
</feature>
<organism evidence="4 5">
    <name type="scientific">Radiobacillus deserti</name>
    <dbReference type="NCBI Taxonomy" id="2594883"/>
    <lineage>
        <taxon>Bacteria</taxon>
        <taxon>Bacillati</taxon>
        <taxon>Bacillota</taxon>
        <taxon>Bacilli</taxon>
        <taxon>Bacillales</taxon>
        <taxon>Bacillaceae</taxon>
        <taxon>Radiobacillus</taxon>
    </lineage>
</organism>
<gene>
    <name evidence="4" type="ORF">FN924_18125</name>
</gene>
<dbReference type="KEGG" id="aqt:FN924_18125"/>
<accession>A0A516KKJ7</accession>
<dbReference type="SUPFAM" id="SSF55797">
    <property type="entry name" value="PR-1-like"/>
    <property type="match status" value="1"/>
</dbReference>
<dbReference type="RefSeq" id="WP_143896938.1">
    <property type="nucleotide sequence ID" value="NZ_CP041666.1"/>
</dbReference>
<feature type="chain" id="PRO_5021900616" evidence="2">
    <location>
        <begin position="28"/>
        <end position="233"/>
    </location>
</feature>
<dbReference type="PROSITE" id="PS51257">
    <property type="entry name" value="PROKAR_LIPOPROTEIN"/>
    <property type="match status" value="1"/>
</dbReference>
<dbReference type="OrthoDB" id="9783944at2"/>
<name>A0A516KKJ7_9BACI</name>
<dbReference type="PANTHER" id="PTHR31157:SF1">
    <property type="entry name" value="SCP DOMAIN-CONTAINING PROTEIN"/>
    <property type="match status" value="1"/>
</dbReference>
<feature type="compositionally biased region" description="Polar residues" evidence="1">
    <location>
        <begin position="38"/>
        <end position="51"/>
    </location>
</feature>
<dbReference type="InterPro" id="IPR014044">
    <property type="entry name" value="CAP_dom"/>
</dbReference>
<feature type="compositionally biased region" description="Basic and acidic residues" evidence="1">
    <location>
        <begin position="54"/>
        <end position="71"/>
    </location>
</feature>
<dbReference type="Gene3D" id="3.40.33.10">
    <property type="entry name" value="CAP"/>
    <property type="match status" value="1"/>
</dbReference>
<dbReference type="InterPro" id="IPR035940">
    <property type="entry name" value="CAP_sf"/>
</dbReference>
<dbReference type="NCBIfam" id="TIGR02909">
    <property type="entry name" value="spore_YkwD"/>
    <property type="match status" value="1"/>
</dbReference>
<dbReference type="AlphaFoldDB" id="A0A516KKJ7"/>
<evidence type="ECO:0000259" key="3">
    <source>
        <dbReference type="Pfam" id="PF00188"/>
    </source>
</evidence>
<feature type="region of interest" description="Disordered" evidence="1">
    <location>
        <begin position="38"/>
        <end position="105"/>
    </location>
</feature>
<dbReference type="Pfam" id="PF00188">
    <property type="entry name" value="CAP"/>
    <property type="match status" value="1"/>
</dbReference>
<evidence type="ECO:0000313" key="5">
    <source>
        <dbReference type="Proteomes" id="UP000315215"/>
    </source>
</evidence>
<protein>
    <submittedName>
        <fullName evidence="4">SCP-like extracellular protein</fullName>
    </submittedName>
</protein>
<reference evidence="4 5" key="1">
    <citation type="submission" date="2019-07" db="EMBL/GenBank/DDBJ databases">
        <authorList>
            <person name="Li J."/>
        </authorList>
    </citation>
    <scope>NUCLEOTIDE SEQUENCE [LARGE SCALE GENOMIC DNA]</scope>
    <source>
        <strain evidence="4 5">TKL69</strain>
    </source>
</reference>
<keyword evidence="2" id="KW-0732">Signal</keyword>
<dbReference type="CDD" id="cd05379">
    <property type="entry name" value="CAP_bacterial"/>
    <property type="match status" value="1"/>
</dbReference>
<evidence type="ECO:0000256" key="2">
    <source>
        <dbReference type="SAM" id="SignalP"/>
    </source>
</evidence>
<evidence type="ECO:0000313" key="4">
    <source>
        <dbReference type="EMBL" id="QDP41920.1"/>
    </source>
</evidence>
<evidence type="ECO:0000256" key="1">
    <source>
        <dbReference type="SAM" id="MobiDB-lite"/>
    </source>
</evidence>
<sequence length="233" mass="26354">MKMNKLIFTVVALFFGLLVACNNNDQAMDNRGDRNLNISSLRTDSNSQNYPETEPIKIQDKKYEFRTKQGTDRNQQQGTNQQNQNNQGEQPQAQQQPSKQVPKNTTQGTHEFVTAVIELTNAERQKEGLPPLKAYPDLNNVAGTKAKDMHDKGYFSHTSPTYGSPFDMMRDFGITYQAAGENIAQGQQSPEDVVNAWMNSEGHRANILDENFTHIGVGFEKSGYQWVQMFVKK</sequence>
<dbReference type="InterPro" id="IPR014258">
    <property type="entry name" value="CAP_domain_YkwD-like"/>
</dbReference>
<proteinExistence type="predicted"/>
<dbReference type="EMBL" id="CP041666">
    <property type="protein sequence ID" value="QDP41920.1"/>
    <property type="molecule type" value="Genomic_DNA"/>
</dbReference>